<evidence type="ECO:0000313" key="3">
    <source>
        <dbReference type="Proteomes" id="UP000314983"/>
    </source>
</evidence>
<dbReference type="AlphaFoldDB" id="A0A4W4EVN1"/>
<keyword evidence="3" id="KW-1185">Reference proteome</keyword>
<evidence type="ECO:0000256" key="1">
    <source>
        <dbReference type="SAM" id="MobiDB-lite"/>
    </source>
</evidence>
<reference evidence="2" key="5">
    <citation type="submission" date="2025-09" db="UniProtKB">
        <authorList>
            <consortium name="Ensembl"/>
        </authorList>
    </citation>
    <scope>IDENTIFICATION</scope>
</reference>
<protein>
    <submittedName>
        <fullName evidence="2">Uncharacterized protein</fullName>
    </submittedName>
</protein>
<organism evidence="2 3">
    <name type="scientific">Electrophorus electricus</name>
    <name type="common">Electric eel</name>
    <name type="synonym">Gymnotus electricus</name>
    <dbReference type="NCBI Taxonomy" id="8005"/>
    <lineage>
        <taxon>Eukaryota</taxon>
        <taxon>Metazoa</taxon>
        <taxon>Chordata</taxon>
        <taxon>Craniata</taxon>
        <taxon>Vertebrata</taxon>
        <taxon>Euteleostomi</taxon>
        <taxon>Actinopterygii</taxon>
        <taxon>Neopterygii</taxon>
        <taxon>Teleostei</taxon>
        <taxon>Ostariophysi</taxon>
        <taxon>Gymnotiformes</taxon>
        <taxon>Gymnotoidei</taxon>
        <taxon>Gymnotidae</taxon>
        <taxon>Electrophorus</taxon>
    </lineage>
</organism>
<name>A0A4W4EVN1_ELEEL</name>
<evidence type="ECO:0000313" key="2">
    <source>
        <dbReference type="Ensembl" id="ENSEEEP00000016326.2"/>
    </source>
</evidence>
<dbReference type="Proteomes" id="UP000314983">
    <property type="component" value="Chromosome 3"/>
</dbReference>
<accession>A0A4W4EVN1</accession>
<reference evidence="3" key="1">
    <citation type="journal article" date="2014" name="Science">
        <title>Nonhuman genetics. Genomic basis for the convergent evolution of electric organs.</title>
        <authorList>
            <person name="Gallant J.R."/>
            <person name="Traeger L.L."/>
            <person name="Volkening J.D."/>
            <person name="Moffett H."/>
            <person name="Chen P.H."/>
            <person name="Novina C.D."/>
            <person name="Phillips G.N.Jr."/>
            <person name="Anand R."/>
            <person name="Wells G.B."/>
            <person name="Pinch M."/>
            <person name="Guth R."/>
            <person name="Unguez G.A."/>
            <person name="Albert J.S."/>
            <person name="Zakon H.H."/>
            <person name="Samanta M.P."/>
            <person name="Sussman M.R."/>
        </authorList>
    </citation>
    <scope>NUCLEOTIDE SEQUENCE [LARGE SCALE GENOMIC DNA]</scope>
</reference>
<reference evidence="3" key="2">
    <citation type="journal article" date="2017" name="Sci. Adv.">
        <title>A tail of two voltages: Proteomic comparison of the three electric organs of the electric eel.</title>
        <authorList>
            <person name="Traeger L.L."/>
            <person name="Sabat G."/>
            <person name="Barrett-Wilt G.A."/>
            <person name="Wells G.B."/>
            <person name="Sussman M.R."/>
        </authorList>
    </citation>
    <scope>NUCLEOTIDE SEQUENCE [LARGE SCALE GENOMIC DNA]</scope>
</reference>
<sequence length="104" mass="11054">MRSSIDWPASSRFSISTSSLTPSTTICTSSTSEKPNRSAFEMSKVPPTAAVSTPPGLRHYGYQRHTRERGFILDGEVTSLPSPLKATIGSVTSGTSLGTGFQLC</sequence>
<dbReference type="OMA" id="PPGMETM"/>
<feature type="region of interest" description="Disordered" evidence="1">
    <location>
        <begin position="24"/>
        <end position="58"/>
    </location>
</feature>
<dbReference type="Ensembl" id="ENSEEET00000016517.2">
    <property type="protein sequence ID" value="ENSEEEP00000016326.2"/>
    <property type="gene ID" value="ENSEEEG00000008074.2"/>
</dbReference>
<reference evidence="2" key="3">
    <citation type="submission" date="2020-05" db="EMBL/GenBank/DDBJ databases">
        <title>Electrophorus electricus (electric eel) genome, fEleEle1, primary haplotype.</title>
        <authorList>
            <person name="Myers G."/>
            <person name="Meyer A."/>
            <person name="Fedrigo O."/>
            <person name="Formenti G."/>
            <person name="Rhie A."/>
            <person name="Tracey A."/>
            <person name="Sims Y."/>
            <person name="Jarvis E.D."/>
        </authorList>
    </citation>
    <scope>NUCLEOTIDE SEQUENCE [LARGE SCALE GENOMIC DNA]</scope>
</reference>
<proteinExistence type="predicted"/>
<reference evidence="2" key="4">
    <citation type="submission" date="2025-08" db="UniProtKB">
        <authorList>
            <consortium name="Ensembl"/>
        </authorList>
    </citation>
    <scope>IDENTIFICATION</scope>
</reference>